<evidence type="ECO:0000256" key="1">
    <source>
        <dbReference type="SAM" id="SignalP"/>
    </source>
</evidence>
<dbReference type="GeneID" id="37170978"/>
<dbReference type="EMBL" id="KZ824861">
    <property type="protein sequence ID" value="RAH76690.1"/>
    <property type="molecule type" value="Genomic_DNA"/>
</dbReference>
<protein>
    <recommendedName>
        <fullName evidence="4">WD40 repeat-like protein</fullName>
    </recommendedName>
</protein>
<keyword evidence="1" id="KW-0732">Signal</keyword>
<accession>A0A8T8WMA6</accession>
<gene>
    <name evidence="2" type="ORF">BO86DRAFT_277683</name>
</gene>
<dbReference type="Gene3D" id="2.130.10.10">
    <property type="entry name" value="YVTN repeat-like/Quinoprotein amine dehydrogenase"/>
    <property type="match status" value="1"/>
</dbReference>
<sequence length="57" mass="6559">NWVRLVAFLLDSCILVSALNNCTIKLWNTAIGVKQYILISYSNWVWLMVFSPDGRLV</sequence>
<evidence type="ECO:0000313" key="2">
    <source>
        <dbReference type="EMBL" id="RAH76690.1"/>
    </source>
</evidence>
<feature type="non-terminal residue" evidence="2">
    <location>
        <position position="57"/>
    </location>
</feature>
<evidence type="ECO:0000313" key="3">
    <source>
        <dbReference type="Proteomes" id="UP000249497"/>
    </source>
</evidence>
<dbReference type="InterPro" id="IPR015943">
    <property type="entry name" value="WD40/YVTN_repeat-like_dom_sf"/>
</dbReference>
<keyword evidence="3" id="KW-1185">Reference proteome</keyword>
<dbReference type="Proteomes" id="UP000249497">
    <property type="component" value="Unassembled WGS sequence"/>
</dbReference>
<feature type="non-terminal residue" evidence="2">
    <location>
        <position position="1"/>
    </location>
</feature>
<organism evidence="2 3">
    <name type="scientific">Aspergillus japonicus CBS 114.51</name>
    <dbReference type="NCBI Taxonomy" id="1448312"/>
    <lineage>
        <taxon>Eukaryota</taxon>
        <taxon>Fungi</taxon>
        <taxon>Dikarya</taxon>
        <taxon>Ascomycota</taxon>
        <taxon>Pezizomycotina</taxon>
        <taxon>Eurotiomycetes</taxon>
        <taxon>Eurotiomycetidae</taxon>
        <taxon>Eurotiales</taxon>
        <taxon>Aspergillaceae</taxon>
        <taxon>Aspergillus</taxon>
        <taxon>Aspergillus subgen. Circumdati</taxon>
    </lineage>
</organism>
<proteinExistence type="predicted"/>
<dbReference type="InterPro" id="IPR036322">
    <property type="entry name" value="WD40_repeat_dom_sf"/>
</dbReference>
<reference evidence="2 3" key="1">
    <citation type="submission" date="2018-02" db="EMBL/GenBank/DDBJ databases">
        <title>The genomes of Aspergillus section Nigri reveals drivers in fungal speciation.</title>
        <authorList>
            <consortium name="DOE Joint Genome Institute"/>
            <person name="Vesth T.C."/>
            <person name="Nybo J."/>
            <person name="Theobald S."/>
            <person name="Brandl J."/>
            <person name="Frisvad J.C."/>
            <person name="Nielsen K.F."/>
            <person name="Lyhne E.K."/>
            <person name="Kogle M.E."/>
            <person name="Kuo A."/>
            <person name="Riley R."/>
            <person name="Clum A."/>
            <person name="Nolan M."/>
            <person name="Lipzen A."/>
            <person name="Salamov A."/>
            <person name="Henrissat B."/>
            <person name="Wiebenga A."/>
            <person name="De vries R.P."/>
            <person name="Grigoriev I.V."/>
            <person name="Mortensen U.H."/>
            <person name="Andersen M.R."/>
            <person name="Baker S.E."/>
        </authorList>
    </citation>
    <scope>NUCLEOTIDE SEQUENCE [LARGE SCALE GENOMIC DNA]</scope>
    <source>
        <strain evidence="2 3">CBS 114.51</strain>
    </source>
</reference>
<feature type="signal peptide" evidence="1">
    <location>
        <begin position="1"/>
        <end position="18"/>
    </location>
</feature>
<dbReference type="RefSeq" id="XP_025522584.1">
    <property type="nucleotide sequence ID" value="XM_025667286.1"/>
</dbReference>
<name>A0A8T8WMA6_ASPJA</name>
<dbReference type="AlphaFoldDB" id="A0A8T8WMA6"/>
<feature type="chain" id="PRO_5035928893" description="WD40 repeat-like protein" evidence="1">
    <location>
        <begin position="19"/>
        <end position="57"/>
    </location>
</feature>
<dbReference type="SUPFAM" id="SSF50978">
    <property type="entry name" value="WD40 repeat-like"/>
    <property type="match status" value="1"/>
</dbReference>
<evidence type="ECO:0008006" key="4">
    <source>
        <dbReference type="Google" id="ProtNLM"/>
    </source>
</evidence>